<evidence type="ECO:0000256" key="1">
    <source>
        <dbReference type="SAM" id="Coils"/>
    </source>
</evidence>
<dbReference type="GO" id="GO:0005737">
    <property type="term" value="C:cytoplasm"/>
    <property type="evidence" value="ECO:0007669"/>
    <property type="project" value="TreeGrafter"/>
</dbReference>
<dbReference type="GO" id="GO:0005634">
    <property type="term" value="C:nucleus"/>
    <property type="evidence" value="ECO:0007669"/>
    <property type="project" value="TreeGrafter"/>
</dbReference>
<evidence type="ECO:0000313" key="2">
    <source>
        <dbReference type="EMBL" id="KAJ3103307.1"/>
    </source>
</evidence>
<dbReference type="AlphaFoldDB" id="A0AAD5SYU1"/>
<comment type="caution">
    <text evidence="2">The sequence shown here is derived from an EMBL/GenBank/DDBJ whole genome shotgun (WGS) entry which is preliminary data.</text>
</comment>
<dbReference type="Pfam" id="PF10303">
    <property type="entry name" value="DUF2408"/>
    <property type="match status" value="1"/>
</dbReference>
<organism evidence="2 3">
    <name type="scientific">Physocladia obscura</name>
    <dbReference type="NCBI Taxonomy" id="109957"/>
    <lineage>
        <taxon>Eukaryota</taxon>
        <taxon>Fungi</taxon>
        <taxon>Fungi incertae sedis</taxon>
        <taxon>Chytridiomycota</taxon>
        <taxon>Chytridiomycota incertae sedis</taxon>
        <taxon>Chytridiomycetes</taxon>
        <taxon>Chytridiales</taxon>
        <taxon>Chytriomycetaceae</taxon>
        <taxon>Physocladia</taxon>
    </lineage>
</organism>
<protein>
    <submittedName>
        <fullName evidence="2">Uncharacterized protein</fullName>
    </submittedName>
</protein>
<dbReference type="PANTHER" id="PTHR28086">
    <property type="entry name" value="UPF0662 PROTEIN YPL260W"/>
    <property type="match status" value="1"/>
</dbReference>
<feature type="coiled-coil region" evidence="1">
    <location>
        <begin position="72"/>
        <end position="106"/>
    </location>
</feature>
<proteinExistence type="predicted"/>
<name>A0AAD5SYU1_9FUNG</name>
<keyword evidence="1" id="KW-0175">Coiled coil</keyword>
<evidence type="ECO:0000313" key="3">
    <source>
        <dbReference type="Proteomes" id="UP001211907"/>
    </source>
</evidence>
<dbReference type="InterPro" id="IPR018810">
    <property type="entry name" value="UPF0662"/>
</dbReference>
<accession>A0AAD5SYU1</accession>
<reference evidence="2" key="1">
    <citation type="submission" date="2020-05" db="EMBL/GenBank/DDBJ databases">
        <title>Phylogenomic resolution of chytrid fungi.</title>
        <authorList>
            <person name="Stajich J.E."/>
            <person name="Amses K."/>
            <person name="Simmons R."/>
            <person name="Seto K."/>
            <person name="Myers J."/>
            <person name="Bonds A."/>
            <person name="Quandt C.A."/>
            <person name="Barry K."/>
            <person name="Liu P."/>
            <person name="Grigoriev I."/>
            <person name="Longcore J.E."/>
            <person name="James T.Y."/>
        </authorList>
    </citation>
    <scope>NUCLEOTIDE SEQUENCE</scope>
    <source>
        <strain evidence="2">JEL0513</strain>
    </source>
</reference>
<dbReference type="Proteomes" id="UP001211907">
    <property type="component" value="Unassembled WGS sequence"/>
</dbReference>
<gene>
    <name evidence="2" type="ORF">HK100_004230</name>
</gene>
<keyword evidence="3" id="KW-1185">Reference proteome</keyword>
<dbReference type="PANTHER" id="PTHR28086:SF1">
    <property type="entry name" value="CU(2+) SUPPRESSING AND BLEOMYCIN SENSITIVE PROTEIN 1"/>
    <property type="match status" value="1"/>
</dbReference>
<dbReference type="EMBL" id="JADGJH010002113">
    <property type="protein sequence ID" value="KAJ3103307.1"/>
    <property type="molecule type" value="Genomic_DNA"/>
</dbReference>
<sequence length="368" mass="40388">MREDGAWTQEDISALQNAVRPIDEQFSADGGKFLVHDNLSVSSRWRDANGGVEVLNGQAALSSLLARVHANISVMNEDGEDLDVELAQLKKELEGSFATLERLEKRVGGYTIADLFGISKRLHDLDSCRGTTGKFPHSNAKTGHATVAGILNSCFDKLVALVAALDPVPADSPLQKINQSLIQIHVDLQAIAFASTKPNQDQEQLISLLDSAQERLESLEVKFRFNGTFVPDGNECSFPLSVRLAGQTTLHKMLHDCHALITRLIDPFAAPVGEALFSTYEILLKERAILRRLRRWSSAGWDVSESVTQVEFTLKNIEEHRVKGFFVGKALNSYSGSGVKVATEGQVAVSALFDECDSLIWQINLTSQ</sequence>